<dbReference type="GeneID" id="41962192"/>
<dbReference type="RefSeq" id="XP_030981584.1">
    <property type="nucleotide sequence ID" value="XM_031127283.1"/>
</dbReference>
<dbReference type="InterPro" id="IPR000210">
    <property type="entry name" value="BTB/POZ_dom"/>
</dbReference>
<proteinExistence type="predicted"/>
<protein>
    <recommendedName>
        <fullName evidence="1">BTB domain-containing protein</fullName>
    </recommendedName>
</protein>
<evidence type="ECO:0000313" key="2">
    <source>
        <dbReference type="Proteomes" id="UP000515153"/>
    </source>
</evidence>
<gene>
    <name evidence="3" type="ORF">PgNI_07268</name>
</gene>
<sequence>MDDYLSNFGADLLAMEENERHRNDIVQIQVGERLFITTRGTLTSGSDYFQKHFADPNLTNKRLFLDLDPDVFQYVLRYLRHGTMPLFYDRTKGHDFAHYRTLADVAQKLGVARLSSWCMEARFTDALRIQRSVEVHRDVEPEDVALLAGGETRAGLGKTILHPRWLVKRVWVCPSAILGHAEDPAVCREQCPGLSVEGDRWRERVVLDVLVIKKALVLNRCWWGMLGDKGHSNGV</sequence>
<dbReference type="PANTHER" id="PTHR11145">
    <property type="entry name" value="BTB/POZ DOMAIN-CONTAINING ADAPTER FOR CUL3-MEDIATED RHOA DEGRADATION PROTEIN FAMILY MEMBER"/>
    <property type="match status" value="1"/>
</dbReference>
<dbReference type="Pfam" id="PF02214">
    <property type="entry name" value="BTB_2"/>
    <property type="match status" value="1"/>
</dbReference>
<dbReference type="PANTHER" id="PTHR11145:SF8">
    <property type="entry name" value="RE57120P"/>
    <property type="match status" value="1"/>
</dbReference>
<name>A0A6P8B3J1_PYRGI</name>
<reference evidence="3" key="2">
    <citation type="submission" date="2019-10" db="EMBL/GenBank/DDBJ databases">
        <authorList>
            <consortium name="NCBI Genome Project"/>
        </authorList>
    </citation>
    <scope>NUCLEOTIDE SEQUENCE</scope>
    <source>
        <strain evidence="3">NI907</strain>
    </source>
</reference>
<keyword evidence="2" id="KW-1185">Reference proteome</keyword>
<dbReference type="InterPro" id="IPR003131">
    <property type="entry name" value="T1-type_BTB"/>
</dbReference>
<dbReference type="SMART" id="SM00225">
    <property type="entry name" value="BTB"/>
    <property type="match status" value="1"/>
</dbReference>
<dbReference type="Proteomes" id="UP000515153">
    <property type="component" value="Unplaced"/>
</dbReference>
<dbReference type="InterPro" id="IPR011333">
    <property type="entry name" value="SKP1/BTB/POZ_sf"/>
</dbReference>
<reference evidence="3" key="3">
    <citation type="submission" date="2025-08" db="UniProtKB">
        <authorList>
            <consortium name="RefSeq"/>
        </authorList>
    </citation>
    <scope>IDENTIFICATION</scope>
    <source>
        <strain evidence="3">NI907</strain>
    </source>
</reference>
<dbReference type="KEGG" id="pgri:PgNI_07268"/>
<dbReference type="SUPFAM" id="SSF54695">
    <property type="entry name" value="POZ domain"/>
    <property type="match status" value="1"/>
</dbReference>
<dbReference type="GO" id="GO:0051260">
    <property type="term" value="P:protein homooligomerization"/>
    <property type="evidence" value="ECO:0007669"/>
    <property type="project" value="InterPro"/>
</dbReference>
<dbReference type="InterPro" id="IPR045068">
    <property type="entry name" value="BACURD1-3"/>
</dbReference>
<reference evidence="3" key="1">
    <citation type="journal article" date="2019" name="Mol. Biol. Evol.">
        <title>Blast fungal genomes show frequent chromosomal changes, gene gains and losses, and effector gene turnover.</title>
        <authorList>
            <person name="Gomez Luciano L.B."/>
            <person name="Jason Tsai I."/>
            <person name="Chuma I."/>
            <person name="Tosa Y."/>
            <person name="Chen Y.H."/>
            <person name="Li J.Y."/>
            <person name="Li M.Y."/>
            <person name="Jade Lu M.Y."/>
            <person name="Nakayashiki H."/>
            <person name="Li W.H."/>
        </authorList>
    </citation>
    <scope>NUCLEOTIDE SEQUENCE</scope>
    <source>
        <strain evidence="3">NI907</strain>
    </source>
</reference>
<dbReference type="PROSITE" id="PS50097">
    <property type="entry name" value="BTB"/>
    <property type="match status" value="1"/>
</dbReference>
<organism evidence="2 3">
    <name type="scientific">Pyricularia grisea</name>
    <name type="common">Crabgrass-specific blast fungus</name>
    <name type="synonym">Magnaporthe grisea</name>
    <dbReference type="NCBI Taxonomy" id="148305"/>
    <lineage>
        <taxon>Eukaryota</taxon>
        <taxon>Fungi</taxon>
        <taxon>Dikarya</taxon>
        <taxon>Ascomycota</taxon>
        <taxon>Pezizomycotina</taxon>
        <taxon>Sordariomycetes</taxon>
        <taxon>Sordariomycetidae</taxon>
        <taxon>Magnaporthales</taxon>
        <taxon>Pyriculariaceae</taxon>
        <taxon>Pyricularia</taxon>
    </lineage>
</organism>
<dbReference type="OrthoDB" id="2414723at2759"/>
<evidence type="ECO:0000313" key="3">
    <source>
        <dbReference type="RefSeq" id="XP_030981584.1"/>
    </source>
</evidence>
<dbReference type="Gene3D" id="3.30.710.10">
    <property type="entry name" value="Potassium Channel Kv1.1, Chain A"/>
    <property type="match status" value="1"/>
</dbReference>
<evidence type="ECO:0000259" key="1">
    <source>
        <dbReference type="PROSITE" id="PS50097"/>
    </source>
</evidence>
<accession>A0A6P8B3J1</accession>
<dbReference type="AlphaFoldDB" id="A0A6P8B3J1"/>
<feature type="domain" description="BTB" evidence="1">
    <location>
        <begin position="24"/>
        <end position="88"/>
    </location>
</feature>